<feature type="compositionally biased region" description="Polar residues" evidence="1">
    <location>
        <begin position="191"/>
        <end position="206"/>
    </location>
</feature>
<sequence length="245" mass="27394">MATRSAVPLPPTADTKNCLQCLLCHRYHALRNCPAFRVMRPLQRIVVANAQGYCGNCLALTHVTEECDSLESCRRCNKAHHTMLHPSEPQTSGLIPKPTTKPKKQLHHRATQQRAIEQRTTQQRTSQQRPTQQRVIKQRAIQQRAIQQRATQQRAPQRCATQQRSTSSRASPPRATQQRATQQRAIRKSSNESQRSCSVAHTSTGLETKGFRNRTAKGAIGEAIRALKKLQNALSNASLQGGQDV</sequence>
<reference evidence="2" key="2">
    <citation type="journal article" date="2014" name="BMC Genomics">
        <title>A genomic perspective to assessing quality of mass-reared SIT flies used in Mediterranean fruit fly (Ceratitis capitata) eradication in California.</title>
        <authorList>
            <person name="Calla B."/>
            <person name="Hall B."/>
            <person name="Hou S."/>
            <person name="Geib S.M."/>
        </authorList>
    </citation>
    <scope>NUCLEOTIDE SEQUENCE</scope>
</reference>
<evidence type="ECO:0000256" key="1">
    <source>
        <dbReference type="SAM" id="MobiDB-lite"/>
    </source>
</evidence>
<dbReference type="EMBL" id="GAMC01008675">
    <property type="protein sequence ID" value="JAB97880.1"/>
    <property type="molecule type" value="mRNA"/>
</dbReference>
<feature type="compositionally biased region" description="Basic residues" evidence="1">
    <location>
        <begin position="100"/>
        <end position="111"/>
    </location>
</feature>
<organism evidence="2">
    <name type="scientific">Ceratitis capitata</name>
    <name type="common">Mediterranean fruit fly</name>
    <name type="synonym">Tephritis capitata</name>
    <dbReference type="NCBI Taxonomy" id="7213"/>
    <lineage>
        <taxon>Eukaryota</taxon>
        <taxon>Metazoa</taxon>
        <taxon>Ecdysozoa</taxon>
        <taxon>Arthropoda</taxon>
        <taxon>Hexapoda</taxon>
        <taxon>Insecta</taxon>
        <taxon>Pterygota</taxon>
        <taxon>Neoptera</taxon>
        <taxon>Endopterygota</taxon>
        <taxon>Diptera</taxon>
        <taxon>Brachycera</taxon>
        <taxon>Muscomorpha</taxon>
        <taxon>Tephritoidea</taxon>
        <taxon>Tephritidae</taxon>
        <taxon>Ceratitis</taxon>
        <taxon>Ceratitis</taxon>
    </lineage>
</organism>
<proteinExistence type="evidence at transcript level"/>
<dbReference type="OrthoDB" id="7993929at2759"/>
<name>W8B9E6_CERCA</name>
<gene>
    <name evidence="2" type="primary">YPF17</name>
</gene>
<protein>
    <submittedName>
        <fullName evidence="2">Protein PF14-0175</fullName>
    </submittedName>
</protein>
<feature type="region of interest" description="Disordered" evidence="1">
    <location>
        <begin position="83"/>
        <end position="211"/>
    </location>
</feature>
<evidence type="ECO:0000313" key="2">
    <source>
        <dbReference type="EMBL" id="JAB97880.1"/>
    </source>
</evidence>
<reference evidence="2" key="1">
    <citation type="submission" date="2013-07" db="EMBL/GenBank/DDBJ databases">
        <authorList>
            <person name="Geib S."/>
        </authorList>
    </citation>
    <scope>NUCLEOTIDE SEQUENCE</scope>
</reference>
<feature type="compositionally biased region" description="Low complexity" evidence="1">
    <location>
        <begin position="118"/>
        <end position="184"/>
    </location>
</feature>
<accession>W8B9E6</accession>
<dbReference type="AlphaFoldDB" id="W8B9E6"/>